<dbReference type="Proteomes" id="UP001283212">
    <property type="component" value="Unassembled WGS sequence"/>
</dbReference>
<gene>
    <name evidence="1" type="ORF">McpCs1_17080</name>
</gene>
<name>A0AAE4SD01_9EURY</name>
<proteinExistence type="predicted"/>
<protein>
    <recommendedName>
        <fullName evidence="3">Type II toxin-antitoxin system HicA family toxin</fullName>
    </recommendedName>
</protein>
<accession>A0AAE4SD01</accession>
<evidence type="ECO:0008006" key="3">
    <source>
        <dbReference type="Google" id="ProtNLM"/>
    </source>
</evidence>
<dbReference type="Gene3D" id="3.30.920.30">
    <property type="entry name" value="Hypothetical protein"/>
    <property type="match status" value="1"/>
</dbReference>
<comment type="caution">
    <text evidence="1">The sequence shown here is derived from an EMBL/GenBank/DDBJ whole genome shotgun (WGS) entry which is preliminary data.</text>
</comment>
<dbReference type="InterPro" id="IPR038570">
    <property type="entry name" value="HicA_sf"/>
</dbReference>
<organism evidence="1 2">
    <name type="scientific">Methanorbis rubei</name>
    <dbReference type="NCBI Taxonomy" id="3028300"/>
    <lineage>
        <taxon>Archaea</taxon>
        <taxon>Methanobacteriati</taxon>
        <taxon>Methanobacteriota</taxon>
        <taxon>Stenosarchaea group</taxon>
        <taxon>Methanomicrobia</taxon>
        <taxon>Methanomicrobiales</taxon>
        <taxon>Methanocorpusculaceae</taxon>
        <taxon>Methanorbis</taxon>
    </lineage>
</organism>
<dbReference type="RefSeq" id="WP_338096800.1">
    <property type="nucleotide sequence ID" value="NZ_JAWDKB010000007.1"/>
</dbReference>
<dbReference type="AlphaFoldDB" id="A0AAE4SD01"/>
<reference evidence="1 2" key="1">
    <citation type="submission" date="2023-06" db="EMBL/GenBank/DDBJ databases">
        <title>Genome sequence of Methancorpusculaceae sp. Cs1.</title>
        <authorList>
            <person name="Protasov E."/>
            <person name="Platt K."/>
            <person name="Poehlein A."/>
            <person name="Daniel R."/>
            <person name="Brune A."/>
        </authorList>
    </citation>
    <scope>NUCLEOTIDE SEQUENCE [LARGE SCALE GENOMIC DNA]</scope>
    <source>
        <strain evidence="1 2">Cs1</strain>
    </source>
</reference>
<sequence>MTVLKADKVSKALKKKGFVIQPGRTDHCRFIFYADGYPIKVKTYMSRNGQEIGNELQSCMVEQLHLSKTEFAEMISCEIGHDELLARYAALGILPKD</sequence>
<evidence type="ECO:0000313" key="1">
    <source>
        <dbReference type="EMBL" id="MDV0444303.1"/>
    </source>
</evidence>
<dbReference type="EMBL" id="JAWDKB010000007">
    <property type="protein sequence ID" value="MDV0444303.1"/>
    <property type="molecule type" value="Genomic_DNA"/>
</dbReference>
<keyword evidence="2" id="KW-1185">Reference proteome</keyword>
<evidence type="ECO:0000313" key="2">
    <source>
        <dbReference type="Proteomes" id="UP001283212"/>
    </source>
</evidence>